<name>F8P1X5_SERL9</name>
<dbReference type="OrthoDB" id="3006091at2759"/>
<evidence type="ECO:0000256" key="1">
    <source>
        <dbReference type="SAM" id="Phobius"/>
    </source>
</evidence>
<evidence type="ECO:0008006" key="3">
    <source>
        <dbReference type="Google" id="ProtNLM"/>
    </source>
</evidence>
<protein>
    <recommendedName>
        <fullName evidence="3">Transmembrane protein</fullName>
    </recommendedName>
</protein>
<feature type="transmembrane region" description="Helical" evidence="1">
    <location>
        <begin position="83"/>
        <end position="106"/>
    </location>
</feature>
<feature type="transmembrane region" description="Helical" evidence="1">
    <location>
        <begin position="194"/>
        <end position="216"/>
    </location>
</feature>
<organism>
    <name type="scientific">Serpula lacrymans var. lacrymans (strain S7.9)</name>
    <name type="common">Dry rot fungus</name>
    <dbReference type="NCBI Taxonomy" id="578457"/>
    <lineage>
        <taxon>Eukaryota</taxon>
        <taxon>Fungi</taxon>
        <taxon>Dikarya</taxon>
        <taxon>Basidiomycota</taxon>
        <taxon>Agaricomycotina</taxon>
        <taxon>Agaricomycetes</taxon>
        <taxon>Agaricomycetidae</taxon>
        <taxon>Boletales</taxon>
        <taxon>Coniophorineae</taxon>
        <taxon>Serpulaceae</taxon>
        <taxon>Serpula</taxon>
    </lineage>
</organism>
<evidence type="ECO:0000313" key="2">
    <source>
        <dbReference type="EMBL" id="EGO23153.1"/>
    </source>
</evidence>
<dbReference type="GeneID" id="18820044"/>
<dbReference type="EMBL" id="GL945436">
    <property type="protein sequence ID" value="EGO23153.1"/>
    <property type="molecule type" value="Genomic_DNA"/>
</dbReference>
<keyword evidence="1" id="KW-1133">Transmembrane helix</keyword>
<dbReference type="HOGENOM" id="CLU_096572_0_0_1"/>
<dbReference type="RefSeq" id="XP_007320393.1">
    <property type="nucleotide sequence ID" value="XM_007320331.1"/>
</dbReference>
<feature type="transmembrane region" description="Helical" evidence="1">
    <location>
        <begin position="137"/>
        <end position="159"/>
    </location>
</feature>
<accession>F8P1X5</accession>
<keyword evidence="1" id="KW-0472">Membrane</keyword>
<gene>
    <name evidence="2" type="ORF">SERLADRAFT_471923</name>
</gene>
<dbReference type="AlphaFoldDB" id="F8P1X5"/>
<dbReference type="KEGG" id="sla:SERLADRAFT_471923"/>
<proteinExistence type="predicted"/>
<reference evidence="2" key="1">
    <citation type="submission" date="2011-04" db="EMBL/GenBank/DDBJ databases">
        <title>Evolution of plant cell wall degrading machinery underlies the functional diversity of forest fungi.</title>
        <authorList>
            <consortium name="US DOE Joint Genome Institute (JGI-PGF)"/>
            <person name="Eastwood D.C."/>
            <person name="Floudas D."/>
            <person name="Binder M."/>
            <person name="Majcherczyk A."/>
            <person name="Schneider P."/>
            <person name="Aerts A."/>
            <person name="Asiegbu F.O."/>
            <person name="Baker S.E."/>
            <person name="Barry K."/>
            <person name="Bendiksby M."/>
            <person name="Blumentritt M."/>
            <person name="Coutinho P.M."/>
            <person name="Cullen D."/>
            <person name="Cullen D."/>
            <person name="Gathman A."/>
            <person name="Goodell B."/>
            <person name="Henrissat B."/>
            <person name="Ihrmark K."/>
            <person name="Kauserud H."/>
            <person name="Kohler A."/>
            <person name="LaButti K."/>
            <person name="Lapidus A."/>
            <person name="Lavin J.L."/>
            <person name="Lee Y.-H."/>
            <person name="Lindquist E."/>
            <person name="Lilly W."/>
            <person name="Lucas S."/>
            <person name="Morin E."/>
            <person name="Murat C."/>
            <person name="Oguiza J.A."/>
            <person name="Park J."/>
            <person name="Pisabarro A.G."/>
            <person name="Riley R."/>
            <person name="Rosling A."/>
            <person name="Salamov A."/>
            <person name="Schmidt O."/>
            <person name="Schmutz J."/>
            <person name="Skrede I."/>
            <person name="Stenlid J."/>
            <person name="Wiebenga A."/>
            <person name="Xie X."/>
            <person name="Kues U."/>
            <person name="Hibbett D.S."/>
            <person name="Hoffmeister D."/>
            <person name="Hogberg N."/>
            <person name="Martin F."/>
            <person name="Grigoriev I.V."/>
            <person name="Watkinson S.C."/>
        </authorList>
    </citation>
    <scope>NUCLEOTIDE SEQUENCE</scope>
    <source>
        <strain evidence="2">S7.9</strain>
    </source>
</reference>
<dbReference type="Proteomes" id="UP000008064">
    <property type="component" value="Unassembled WGS sequence"/>
</dbReference>
<sequence length="233" mass="25443">MTFQSHYPEQLPLIFYTAPAAASIDNDRTIIMAPSCISSQPASLSKMDLYTDEKHPTSTSPSNCECANSASHRTCHKSRLRRILVPALLSLLAVTALFFVACVSDFDVWGVLGMGSGGPLAKRQSSTNQSSFTQNKLYLIVVFVGLFLVLIAGIMLSAWCCRGAFQNPLCCPCYLCACCGGLGKSLDSAKMSPFMLMFLAQPVWNALVVGYALWVLTKCYRPGIEIFPVWLES</sequence>
<keyword evidence="1" id="KW-0812">Transmembrane</keyword>